<feature type="domain" description="EcpB C-terminal" evidence="6">
    <location>
        <begin position="143"/>
        <end position="212"/>
    </location>
</feature>
<evidence type="ECO:0000256" key="5">
    <source>
        <dbReference type="ARBA" id="ARBA00023186"/>
    </source>
</evidence>
<evidence type="ECO:0000313" key="7">
    <source>
        <dbReference type="EMBL" id="QBC44314.1"/>
    </source>
</evidence>
<evidence type="ECO:0000256" key="4">
    <source>
        <dbReference type="ARBA" id="ARBA00022729"/>
    </source>
</evidence>
<dbReference type="KEGG" id="ifl:C1H71_12775"/>
<sequence length="221" mass="24682">MCFAGYENSFAVSLDNFYSYLPSDKSSISIEVKNPDPTAAHLFKVEVYPVESPYKMDKIVADDLSASDVLFTPEKTIVPANGAVKIKFVYNGPKDDKERYFAIKWTDLRIDRTNKADTEKAASAAQRVTLATALIVLPRNEKFAYLLDKKAMKNTGNSMFKFFFDGKCNKEGAVVPCSDAGPLLPGRSYSFDKYDFVQPPVVGIWRGSRVIDAVRSDEVKE</sequence>
<dbReference type="Pfam" id="PF18649">
    <property type="entry name" value="EcpB_C"/>
    <property type="match status" value="1"/>
</dbReference>
<evidence type="ECO:0000256" key="2">
    <source>
        <dbReference type="ARBA" id="ARBA00014241"/>
    </source>
</evidence>
<name>A0A7G3GAZ5_9NEIS</name>
<protein>
    <recommendedName>
        <fullName evidence="2">Probable fimbrial chaperone EcpB</fullName>
    </recommendedName>
</protein>
<dbReference type="InterPro" id="IPR013783">
    <property type="entry name" value="Ig-like_fold"/>
</dbReference>
<accession>A0A7G3GAZ5</accession>
<organism evidence="7 8">
    <name type="scientific">Iodobacter fluviatilis</name>
    <dbReference type="NCBI Taxonomy" id="537"/>
    <lineage>
        <taxon>Bacteria</taxon>
        <taxon>Pseudomonadati</taxon>
        <taxon>Pseudomonadota</taxon>
        <taxon>Betaproteobacteria</taxon>
        <taxon>Neisseriales</taxon>
        <taxon>Chitinibacteraceae</taxon>
        <taxon>Iodobacter</taxon>
    </lineage>
</organism>
<dbReference type="InterPro" id="IPR008962">
    <property type="entry name" value="PapD-like_sf"/>
</dbReference>
<gene>
    <name evidence="7" type="ORF">C1H71_12775</name>
</gene>
<evidence type="ECO:0000256" key="1">
    <source>
        <dbReference type="ARBA" id="ARBA00009408"/>
    </source>
</evidence>
<keyword evidence="5" id="KW-0143">Chaperone</keyword>
<keyword evidence="4" id="KW-0732">Signal</keyword>
<dbReference type="EMBL" id="CP025781">
    <property type="protein sequence ID" value="QBC44314.1"/>
    <property type="molecule type" value="Genomic_DNA"/>
</dbReference>
<dbReference type="AlphaFoldDB" id="A0A7G3GAZ5"/>
<proteinExistence type="inferred from homology"/>
<comment type="similarity">
    <text evidence="1">Belongs to the EcpB/EcpE family.</text>
</comment>
<keyword evidence="3" id="KW-1029">Fimbrium biogenesis</keyword>
<evidence type="ECO:0000256" key="3">
    <source>
        <dbReference type="ARBA" id="ARBA00022558"/>
    </source>
</evidence>
<keyword evidence="8" id="KW-1185">Reference proteome</keyword>
<dbReference type="Gene3D" id="2.60.40.10">
    <property type="entry name" value="Immunoglobulins"/>
    <property type="match status" value="1"/>
</dbReference>
<dbReference type="Proteomes" id="UP000515917">
    <property type="component" value="Chromosome"/>
</dbReference>
<dbReference type="SUPFAM" id="SSF49354">
    <property type="entry name" value="PapD-like"/>
    <property type="match status" value="1"/>
</dbReference>
<evidence type="ECO:0000259" key="6">
    <source>
        <dbReference type="Pfam" id="PF18649"/>
    </source>
</evidence>
<dbReference type="InterPro" id="IPR040695">
    <property type="entry name" value="EcpB_C"/>
</dbReference>
<evidence type="ECO:0000313" key="8">
    <source>
        <dbReference type="Proteomes" id="UP000515917"/>
    </source>
</evidence>
<reference evidence="7 8" key="1">
    <citation type="submission" date="2018-01" db="EMBL/GenBank/DDBJ databases">
        <title>Genome sequence of Iodobacter sp. strain PCH194 isolated from Indian Trans-Himalaya.</title>
        <authorList>
            <person name="Kumar V."/>
            <person name="Thakur V."/>
            <person name="Kumar S."/>
            <person name="Singh D."/>
        </authorList>
    </citation>
    <scope>NUCLEOTIDE SEQUENCE [LARGE SCALE GENOMIC DNA]</scope>
    <source>
        <strain evidence="7 8">PCH194</strain>
    </source>
</reference>